<dbReference type="EMBL" id="CP003167">
    <property type="protein sequence ID" value="AGB03078.1"/>
    <property type="molecule type" value="Genomic_DNA"/>
</dbReference>
<proteinExistence type="predicted"/>
<dbReference type="AlphaFoldDB" id="L0HIE0"/>
<sequence precursor="true">MRVSSPFQLRAGACLTLILVFALLLAGCTSSGTHSGPVLNQSTTGDLKVYFLDAGQGDSSVILFRDAVILIDAGDTDRGDTVVRALQDLGVRKIDLLVATHPHADHIGGMQDVLANFEVGKVLDSGLPSSSSLYEKFLLTIDRKQIPYIVAERGQTIGIDPALRLLVLSPPKERNSDDLNTNSIVLRVSYGTVNLLYMGDATIPAEESLAKSGYPLDAQVLKVGHHGSSGASSAAFLSRVNPQVAILSLGKGNDYGHPHRETLERLNAAGPTVFRTDTDGTIRVESDGNTISVTTENGDAGFWNAAVTATHPVPATSSPVPSQPTISLDMADLASSLPANVTMPVTLPLVQLGNASGVYISRVQFDAPGDDRENLNGEWVTVTNRGDEAVLIPGWTLSDKTGSGTFTFPAVLLLPSSSVTVFSGSGSMNDTALYMGRSSPLWGNSGDLAILRDGTGTIIDTRADEAEA</sequence>
<dbReference type="HOGENOM" id="CLU_010363_0_1_2"/>
<dbReference type="SMART" id="SM00849">
    <property type="entry name" value="Lactamase_B"/>
    <property type="match status" value="1"/>
</dbReference>
<dbReference type="RefSeq" id="WP_015286041.1">
    <property type="nucleotide sequence ID" value="NC_019943.1"/>
</dbReference>
<dbReference type="Pfam" id="PF00753">
    <property type="entry name" value="Lactamase_B"/>
    <property type="match status" value="1"/>
</dbReference>
<dbReference type="InParanoid" id="L0HIE0"/>
<gene>
    <name evidence="2" type="ordered locus">Metfor_2068</name>
</gene>
<dbReference type="STRING" id="593750.Metfor_2068"/>
<dbReference type="InterPro" id="IPR001279">
    <property type="entry name" value="Metallo-B-lactamas"/>
</dbReference>
<reference evidence="2 3" key="2">
    <citation type="journal article" date="2014" name="Genome Announc.">
        <title>Complete Genome Sequence of Methanoregula formicica SMSPT, a Mesophilic Hydrogenotrophic Methanogen Isolated from a Methanogenic Upflow Anaerobic Sludge Blanket Reactor.</title>
        <authorList>
            <person name="Yamamoto K."/>
            <person name="Tamaki H."/>
            <person name="Cadillo-Quiroz H."/>
            <person name="Imachi H."/>
            <person name="Kyrpides N."/>
            <person name="Woyke T."/>
            <person name="Goodwin L."/>
            <person name="Zinder S.H."/>
            <person name="Kamagata Y."/>
            <person name="Liu W.T."/>
        </authorList>
    </citation>
    <scope>NUCLEOTIDE SEQUENCE [LARGE SCALE GENOMIC DNA]</scope>
    <source>
        <strain evidence="3">DSM 22288 / NBRC 105244 / SMSP</strain>
    </source>
</reference>
<name>L0HIE0_METFS</name>
<dbReference type="OrthoDB" id="3327at2157"/>
<evidence type="ECO:0000313" key="2">
    <source>
        <dbReference type="EMBL" id="AGB03078.1"/>
    </source>
</evidence>
<dbReference type="CDD" id="cd07731">
    <property type="entry name" value="ComA-like_MBL-fold"/>
    <property type="match status" value="1"/>
</dbReference>
<dbReference type="eggNOG" id="arCOG03009">
    <property type="taxonomic scope" value="Archaea"/>
</dbReference>
<dbReference type="eggNOG" id="arCOG08231">
    <property type="taxonomic scope" value="Archaea"/>
</dbReference>
<dbReference type="GeneID" id="14309460"/>
<dbReference type="SUPFAM" id="SSF56281">
    <property type="entry name" value="Metallo-hydrolase/oxidoreductase"/>
    <property type="match status" value="1"/>
</dbReference>
<dbReference type="Pfam" id="PF00932">
    <property type="entry name" value="LTD"/>
    <property type="match status" value="1"/>
</dbReference>
<evidence type="ECO:0000313" key="3">
    <source>
        <dbReference type="Proteomes" id="UP000010824"/>
    </source>
</evidence>
<dbReference type="PANTHER" id="PTHR30619:SF7">
    <property type="entry name" value="BETA-LACTAMASE DOMAIN PROTEIN"/>
    <property type="match status" value="1"/>
</dbReference>
<dbReference type="InterPro" id="IPR036866">
    <property type="entry name" value="RibonucZ/Hydroxyglut_hydro"/>
</dbReference>
<evidence type="ECO:0000259" key="1">
    <source>
        <dbReference type="PROSITE" id="PS51841"/>
    </source>
</evidence>
<dbReference type="Gene3D" id="3.60.15.10">
    <property type="entry name" value="Ribonuclease Z/Hydroxyacylglutathione hydrolase-like"/>
    <property type="match status" value="1"/>
</dbReference>
<dbReference type="InterPro" id="IPR035681">
    <property type="entry name" value="ComA-like_MBL"/>
</dbReference>
<keyword evidence="2" id="KW-0378">Hydrolase</keyword>
<dbReference type="PROSITE" id="PS51841">
    <property type="entry name" value="LTD"/>
    <property type="match status" value="1"/>
</dbReference>
<protein>
    <submittedName>
        <fullName evidence="2">Putative hydrolase (Metallo-beta-lactamase superfamily)</fullName>
    </submittedName>
</protein>
<organism evidence="2 3">
    <name type="scientific">Methanoregula formicica (strain DSM 22288 / NBRC 105244 / SMSP)</name>
    <dbReference type="NCBI Taxonomy" id="593750"/>
    <lineage>
        <taxon>Archaea</taxon>
        <taxon>Methanobacteriati</taxon>
        <taxon>Methanobacteriota</taxon>
        <taxon>Stenosarchaea group</taxon>
        <taxon>Methanomicrobia</taxon>
        <taxon>Methanomicrobiales</taxon>
        <taxon>Methanoregulaceae</taxon>
        <taxon>Methanoregula</taxon>
    </lineage>
</organism>
<accession>L0HIE0</accession>
<reference evidence="3" key="1">
    <citation type="submission" date="2011-12" db="EMBL/GenBank/DDBJ databases">
        <title>Complete sequence of Methanoregula formicicum SMSP.</title>
        <authorList>
            <person name="Lucas S."/>
            <person name="Han J."/>
            <person name="Lapidus A."/>
            <person name="Cheng J.-F."/>
            <person name="Goodwin L."/>
            <person name="Pitluck S."/>
            <person name="Peters L."/>
            <person name="Ovchinnikova G."/>
            <person name="Teshima H."/>
            <person name="Detter J.C."/>
            <person name="Han C."/>
            <person name="Tapia R."/>
            <person name="Land M."/>
            <person name="Hauser L."/>
            <person name="Kyrpides N."/>
            <person name="Ivanova N."/>
            <person name="Pagani I."/>
            <person name="Imachi H."/>
            <person name="Tamaki H."/>
            <person name="Sekiguchi Y."/>
            <person name="Kamagata Y."/>
            <person name="Cadillo-Quiroz H."/>
            <person name="Zinder S."/>
            <person name="Liu W.-T."/>
            <person name="Woyke T."/>
        </authorList>
    </citation>
    <scope>NUCLEOTIDE SEQUENCE [LARGE SCALE GENOMIC DNA]</scope>
    <source>
        <strain evidence="3">DSM 22288 / NBRC 105244 / SMSP</strain>
    </source>
</reference>
<dbReference type="PANTHER" id="PTHR30619">
    <property type="entry name" value="DNA INTERNALIZATION/COMPETENCE PROTEIN COMEC/REC2"/>
    <property type="match status" value="1"/>
</dbReference>
<dbReference type="Proteomes" id="UP000010824">
    <property type="component" value="Chromosome"/>
</dbReference>
<dbReference type="InterPro" id="IPR001322">
    <property type="entry name" value="Lamin_tail_dom"/>
</dbReference>
<dbReference type="InterPro" id="IPR036415">
    <property type="entry name" value="Lamin_tail_dom_sf"/>
</dbReference>
<dbReference type="Gene3D" id="2.60.40.1260">
    <property type="entry name" value="Lamin Tail domain"/>
    <property type="match status" value="1"/>
</dbReference>
<dbReference type="SUPFAM" id="SSF74853">
    <property type="entry name" value="Lamin A/C globular tail domain"/>
    <property type="match status" value="1"/>
</dbReference>
<feature type="domain" description="LTD" evidence="1">
    <location>
        <begin position="341"/>
        <end position="466"/>
    </location>
</feature>
<dbReference type="KEGG" id="mfo:Metfor_2068"/>
<dbReference type="PROSITE" id="PS51257">
    <property type="entry name" value="PROKAR_LIPOPROTEIN"/>
    <property type="match status" value="1"/>
</dbReference>
<dbReference type="InterPro" id="IPR052159">
    <property type="entry name" value="Competence_DNA_uptake"/>
</dbReference>
<keyword evidence="3" id="KW-1185">Reference proteome</keyword>
<dbReference type="GO" id="GO:0016787">
    <property type="term" value="F:hydrolase activity"/>
    <property type="evidence" value="ECO:0007669"/>
    <property type="project" value="UniProtKB-KW"/>
</dbReference>